<dbReference type="HOGENOM" id="CLU_061463_3_2_0"/>
<dbReference type="InterPro" id="IPR018258">
    <property type="entry name" value="Ribosomal_bL21_CS"/>
</dbReference>
<dbReference type="InterPro" id="IPR036164">
    <property type="entry name" value="bL21-like_sf"/>
</dbReference>
<dbReference type="SUPFAM" id="SSF141091">
    <property type="entry name" value="L21p-like"/>
    <property type="match status" value="1"/>
</dbReference>
<dbReference type="InterPro" id="IPR001787">
    <property type="entry name" value="Ribosomal_bL21"/>
</dbReference>
<dbReference type="PANTHER" id="PTHR21349:SF0">
    <property type="entry name" value="LARGE RIBOSOMAL SUBUNIT PROTEIN BL21M"/>
    <property type="match status" value="1"/>
</dbReference>
<reference evidence="8 9" key="1">
    <citation type="journal article" date="2009" name="J. Bacteriol.">
        <title>Complete and draft genome sequences of six members of the Aquificales.</title>
        <authorList>
            <person name="Reysenbach A.L."/>
            <person name="Hamamura N."/>
            <person name="Podar M."/>
            <person name="Griffiths E."/>
            <person name="Ferreira S."/>
            <person name="Hochstein R."/>
            <person name="Heidelberg J."/>
            <person name="Johnson J."/>
            <person name="Mead D."/>
            <person name="Pohorille A."/>
            <person name="Sarmiento M."/>
            <person name="Schweighofer K."/>
            <person name="Seshadri R."/>
            <person name="Voytek M.A."/>
        </authorList>
    </citation>
    <scope>NUCLEOTIDE SEQUENCE [LARGE SCALE GENOMIC DNA]</scope>
    <source>
        <strain evidence="9">Az-Fu1 / DSM 15241 / OCM 825</strain>
    </source>
</reference>
<evidence type="ECO:0000313" key="8">
    <source>
        <dbReference type="EMBL" id="ACN98757.1"/>
    </source>
</evidence>
<dbReference type="NCBIfam" id="TIGR00061">
    <property type="entry name" value="L21"/>
    <property type="match status" value="1"/>
</dbReference>
<organism evidence="8 9">
    <name type="scientific">Sulfurihydrogenibium azorense (strain DSM 15241 / OCM 825 / Az-Fu1)</name>
    <dbReference type="NCBI Taxonomy" id="204536"/>
    <lineage>
        <taxon>Bacteria</taxon>
        <taxon>Pseudomonadati</taxon>
        <taxon>Aquificota</taxon>
        <taxon>Aquificia</taxon>
        <taxon>Aquificales</taxon>
        <taxon>Hydrogenothermaceae</taxon>
        <taxon>Sulfurihydrogenibium</taxon>
    </lineage>
</organism>
<dbReference type="GO" id="GO:0019843">
    <property type="term" value="F:rRNA binding"/>
    <property type="evidence" value="ECO:0007669"/>
    <property type="project" value="UniProtKB-UniRule"/>
</dbReference>
<evidence type="ECO:0000256" key="2">
    <source>
        <dbReference type="ARBA" id="ARBA00022730"/>
    </source>
</evidence>
<dbReference type="Pfam" id="PF00829">
    <property type="entry name" value="Ribosomal_L21p"/>
    <property type="match status" value="1"/>
</dbReference>
<evidence type="ECO:0000256" key="5">
    <source>
        <dbReference type="ARBA" id="ARBA00023274"/>
    </source>
</evidence>
<dbReference type="Proteomes" id="UP000001369">
    <property type="component" value="Chromosome"/>
</dbReference>
<name>C1DWX3_SULAA</name>
<keyword evidence="2 6" id="KW-0699">rRNA-binding</keyword>
<keyword evidence="4 6" id="KW-0689">Ribosomal protein</keyword>
<dbReference type="GO" id="GO:1990904">
    <property type="term" value="C:ribonucleoprotein complex"/>
    <property type="evidence" value="ECO:0007669"/>
    <property type="project" value="UniProtKB-KW"/>
</dbReference>
<dbReference type="EMBL" id="CP001229">
    <property type="protein sequence ID" value="ACN98757.1"/>
    <property type="molecule type" value="Genomic_DNA"/>
</dbReference>
<dbReference type="OrthoDB" id="9813334at2"/>
<dbReference type="GO" id="GO:0006412">
    <property type="term" value="P:translation"/>
    <property type="evidence" value="ECO:0007669"/>
    <property type="project" value="UniProtKB-UniRule"/>
</dbReference>
<keyword evidence="3 6" id="KW-0694">RNA-binding</keyword>
<comment type="subunit">
    <text evidence="6">Part of the 50S ribosomal subunit. Contacts protein L20.</text>
</comment>
<evidence type="ECO:0000313" key="9">
    <source>
        <dbReference type="Proteomes" id="UP000001369"/>
    </source>
</evidence>
<dbReference type="PANTHER" id="PTHR21349">
    <property type="entry name" value="50S RIBOSOMAL PROTEIN L21"/>
    <property type="match status" value="1"/>
</dbReference>
<gene>
    <name evidence="6 8" type="primary">rplU</name>
    <name evidence="8" type="ordered locus">SULAZ_1652</name>
</gene>
<dbReference type="KEGG" id="saf:SULAZ_1652"/>
<sequence>MYAVIKTGGKQYKVEPGTLLKVEKLCANEGDKIELPAICVRDDQGNLKTEGSVKATVLKHGKHKKVLVFKYKPKKNYKRLNGHRQPFTLIKIEEIA</sequence>
<accession>C1DWX3</accession>
<evidence type="ECO:0000256" key="4">
    <source>
        <dbReference type="ARBA" id="ARBA00022980"/>
    </source>
</evidence>
<protein>
    <recommendedName>
        <fullName evidence="6">Large ribosomal subunit protein bL21</fullName>
    </recommendedName>
</protein>
<evidence type="ECO:0000256" key="3">
    <source>
        <dbReference type="ARBA" id="ARBA00022884"/>
    </source>
</evidence>
<keyword evidence="5 6" id="KW-0687">Ribonucleoprotein</keyword>
<evidence type="ECO:0000256" key="6">
    <source>
        <dbReference type="HAMAP-Rule" id="MF_01363"/>
    </source>
</evidence>
<dbReference type="RefSeq" id="WP_012674078.1">
    <property type="nucleotide sequence ID" value="NC_012438.1"/>
</dbReference>
<dbReference type="eggNOG" id="COG0261">
    <property type="taxonomic scope" value="Bacteria"/>
</dbReference>
<keyword evidence="9" id="KW-1185">Reference proteome</keyword>
<dbReference type="GO" id="GO:0005840">
    <property type="term" value="C:ribosome"/>
    <property type="evidence" value="ECO:0007669"/>
    <property type="project" value="UniProtKB-KW"/>
</dbReference>
<proteinExistence type="inferred from homology"/>
<comment type="similarity">
    <text evidence="1 6 7">Belongs to the bacterial ribosomal protein bL21 family.</text>
</comment>
<evidence type="ECO:0000256" key="7">
    <source>
        <dbReference type="RuleBase" id="RU000562"/>
    </source>
</evidence>
<dbReference type="PROSITE" id="PS01169">
    <property type="entry name" value="RIBOSOMAL_L21"/>
    <property type="match status" value="1"/>
</dbReference>
<dbReference type="STRING" id="204536.SULAZ_1652"/>
<evidence type="ECO:0000256" key="1">
    <source>
        <dbReference type="ARBA" id="ARBA00008563"/>
    </source>
</evidence>
<dbReference type="GO" id="GO:0003735">
    <property type="term" value="F:structural constituent of ribosome"/>
    <property type="evidence" value="ECO:0007669"/>
    <property type="project" value="InterPro"/>
</dbReference>
<dbReference type="InterPro" id="IPR028909">
    <property type="entry name" value="bL21-like"/>
</dbReference>
<dbReference type="HAMAP" id="MF_01363">
    <property type="entry name" value="Ribosomal_bL21"/>
    <property type="match status" value="1"/>
</dbReference>
<dbReference type="AlphaFoldDB" id="C1DWX3"/>
<dbReference type="GO" id="GO:0005737">
    <property type="term" value="C:cytoplasm"/>
    <property type="evidence" value="ECO:0007669"/>
    <property type="project" value="UniProtKB-ARBA"/>
</dbReference>
<comment type="function">
    <text evidence="6 7">This protein binds to 23S rRNA in the presence of protein L20.</text>
</comment>